<reference evidence="3" key="1">
    <citation type="submission" date="2021-04" db="EMBL/GenBank/DDBJ databases">
        <authorList>
            <consortium name="Molecular Ecology Group"/>
        </authorList>
    </citation>
    <scope>NUCLEOTIDE SEQUENCE</scope>
</reference>
<gene>
    <name evidence="3" type="ORF">CUNI_LOCUS12909</name>
</gene>
<feature type="domain" description="Serpin" evidence="2">
    <location>
        <begin position="2"/>
        <end position="99"/>
    </location>
</feature>
<dbReference type="SUPFAM" id="SSF56574">
    <property type="entry name" value="Serpins"/>
    <property type="match status" value="1"/>
</dbReference>
<keyword evidence="4" id="KW-1185">Reference proteome</keyword>
<dbReference type="PANTHER" id="PTHR11461">
    <property type="entry name" value="SERINE PROTEASE INHIBITOR, SERPIN"/>
    <property type="match status" value="1"/>
</dbReference>
<dbReference type="GO" id="GO:0004867">
    <property type="term" value="F:serine-type endopeptidase inhibitor activity"/>
    <property type="evidence" value="ECO:0007669"/>
    <property type="project" value="InterPro"/>
</dbReference>
<comment type="caution">
    <text evidence="3">The sequence shown here is derived from an EMBL/GenBank/DDBJ whole genome shotgun (WGS) entry which is preliminary data.</text>
</comment>
<name>A0A8S3ZKP2_9EUPU</name>
<dbReference type="PANTHER" id="PTHR11461:SF211">
    <property type="entry name" value="GH10112P-RELATED"/>
    <property type="match status" value="1"/>
</dbReference>
<dbReference type="InterPro" id="IPR042178">
    <property type="entry name" value="Serpin_sf_1"/>
</dbReference>
<dbReference type="InterPro" id="IPR036186">
    <property type="entry name" value="Serpin_sf"/>
</dbReference>
<sequence length="101" mass="10764">MLKSVLTSLGMADAFSKEGANFSGMTGQRDLVLSEVAHKAFVQVNEEGTEAAAATGAVIMMCCMPPPVPVVKVDHPFLFLINDHRADGSILFLGQVDNPLF</sequence>
<dbReference type="InterPro" id="IPR023795">
    <property type="entry name" value="Serpin_CS"/>
</dbReference>
<evidence type="ECO:0000259" key="2">
    <source>
        <dbReference type="Pfam" id="PF00079"/>
    </source>
</evidence>
<dbReference type="PROSITE" id="PS00284">
    <property type="entry name" value="SERPIN"/>
    <property type="match status" value="1"/>
</dbReference>
<dbReference type="Gene3D" id="3.30.497.10">
    <property type="entry name" value="Antithrombin, subunit I, domain 2"/>
    <property type="match status" value="1"/>
</dbReference>
<dbReference type="Pfam" id="PF00079">
    <property type="entry name" value="Serpin"/>
    <property type="match status" value="1"/>
</dbReference>
<dbReference type="InterPro" id="IPR000215">
    <property type="entry name" value="Serpin_fam"/>
</dbReference>
<evidence type="ECO:0000313" key="4">
    <source>
        <dbReference type="Proteomes" id="UP000678393"/>
    </source>
</evidence>
<evidence type="ECO:0000313" key="3">
    <source>
        <dbReference type="EMBL" id="CAG5127351.1"/>
    </source>
</evidence>
<comment type="similarity">
    <text evidence="1">Belongs to the serpin family.</text>
</comment>
<dbReference type="GO" id="GO:0005615">
    <property type="term" value="C:extracellular space"/>
    <property type="evidence" value="ECO:0007669"/>
    <property type="project" value="InterPro"/>
</dbReference>
<organism evidence="3 4">
    <name type="scientific">Candidula unifasciata</name>
    <dbReference type="NCBI Taxonomy" id="100452"/>
    <lineage>
        <taxon>Eukaryota</taxon>
        <taxon>Metazoa</taxon>
        <taxon>Spiralia</taxon>
        <taxon>Lophotrochozoa</taxon>
        <taxon>Mollusca</taxon>
        <taxon>Gastropoda</taxon>
        <taxon>Heterobranchia</taxon>
        <taxon>Euthyneura</taxon>
        <taxon>Panpulmonata</taxon>
        <taxon>Eupulmonata</taxon>
        <taxon>Stylommatophora</taxon>
        <taxon>Helicina</taxon>
        <taxon>Helicoidea</taxon>
        <taxon>Geomitridae</taxon>
        <taxon>Candidula</taxon>
    </lineage>
</organism>
<protein>
    <recommendedName>
        <fullName evidence="2">Serpin domain-containing protein</fullName>
    </recommendedName>
</protein>
<dbReference type="Proteomes" id="UP000678393">
    <property type="component" value="Unassembled WGS sequence"/>
</dbReference>
<evidence type="ECO:0000256" key="1">
    <source>
        <dbReference type="ARBA" id="ARBA00009500"/>
    </source>
</evidence>
<dbReference type="AlphaFoldDB" id="A0A8S3ZKP2"/>
<dbReference type="InterPro" id="IPR023796">
    <property type="entry name" value="Serpin_dom"/>
</dbReference>
<dbReference type="OrthoDB" id="671595at2759"/>
<proteinExistence type="inferred from homology"/>
<dbReference type="EMBL" id="CAJHNH020002660">
    <property type="protein sequence ID" value="CAG5127351.1"/>
    <property type="molecule type" value="Genomic_DNA"/>
</dbReference>
<accession>A0A8S3ZKP2</accession>